<dbReference type="EMBL" id="JAADYS010000994">
    <property type="protein sequence ID" value="KAF4465693.1"/>
    <property type="molecule type" value="Genomic_DNA"/>
</dbReference>
<organism evidence="2 3">
    <name type="scientific">Fusarium albosuccineum</name>
    <dbReference type="NCBI Taxonomy" id="1237068"/>
    <lineage>
        <taxon>Eukaryota</taxon>
        <taxon>Fungi</taxon>
        <taxon>Dikarya</taxon>
        <taxon>Ascomycota</taxon>
        <taxon>Pezizomycotina</taxon>
        <taxon>Sordariomycetes</taxon>
        <taxon>Hypocreomycetidae</taxon>
        <taxon>Hypocreales</taxon>
        <taxon>Nectriaceae</taxon>
        <taxon>Fusarium</taxon>
        <taxon>Fusarium decemcellulare species complex</taxon>
    </lineage>
</organism>
<feature type="compositionally biased region" description="Basic and acidic residues" evidence="1">
    <location>
        <begin position="168"/>
        <end position="182"/>
    </location>
</feature>
<feature type="compositionally biased region" description="Basic and acidic residues" evidence="1">
    <location>
        <begin position="268"/>
        <end position="278"/>
    </location>
</feature>
<feature type="region of interest" description="Disordered" evidence="1">
    <location>
        <begin position="662"/>
        <end position="688"/>
    </location>
</feature>
<dbReference type="Pfam" id="PF04801">
    <property type="entry name" value="RPC5"/>
    <property type="match status" value="1"/>
</dbReference>
<feature type="compositionally biased region" description="Acidic residues" evidence="1">
    <location>
        <begin position="139"/>
        <end position="151"/>
    </location>
</feature>
<dbReference type="AlphaFoldDB" id="A0A8H4PCF6"/>
<dbReference type="GO" id="GO:0042797">
    <property type="term" value="P:tRNA transcription by RNA polymerase III"/>
    <property type="evidence" value="ECO:0007669"/>
    <property type="project" value="TreeGrafter"/>
</dbReference>
<dbReference type="Pfam" id="PF04000">
    <property type="entry name" value="Sas10_Utp3"/>
    <property type="match status" value="1"/>
</dbReference>
<protein>
    <submittedName>
        <fullName evidence="2">DNA-directed RNA polymerase III subunit rpc5</fullName>
    </submittedName>
</protein>
<feature type="compositionally biased region" description="Basic and acidic residues" evidence="1">
    <location>
        <begin position="245"/>
        <end position="261"/>
    </location>
</feature>
<dbReference type="OrthoDB" id="203440at2759"/>
<proteinExistence type="predicted"/>
<dbReference type="PANTHER" id="PTHR12069:SF0">
    <property type="entry name" value="DNA-DIRECTED RNA POLYMERASE III SUBUNIT RPC5"/>
    <property type="match status" value="1"/>
</dbReference>
<dbReference type="PANTHER" id="PTHR12069">
    <property type="entry name" value="DNA-DIRECTED RNA POLYMERASES III 80 KDA POLYPEPTIDE RNA POLYMERASE III SUBUNIT 5"/>
    <property type="match status" value="1"/>
</dbReference>
<sequence>MAAPTTLPALLTSLTQSLSSALEVTPKLAAIEHQKDGISLLDVKNELLLSYLQNLVFLILLKLRNSKTDSETQDEGDSGLDESVRSKLVELRLYLERGARPLEEKLRFSIDRFLRTADDAERERKASEMKSKEDSGSGSEEEDSEEESDAEDISHKPGNLSAAPKFGKLVDDVTARQSREDGASGVYRPPKRDRQVMDAPQRRDKTDRRGNKSHTMEEFVSTELSAAPLAEPSIGTTIVQGGRKMKTDSERKEEAERREYEEMNFTRLPKESKKDKAQKAKQAGRSGRMQFGGEEWHNLGEGVDRIDRLTKRKQAGSNVRALLDKSRKRGIDTTDGPRGSGMGPGIGERFNKRVKVLEGGRRDRGKNRSGEPAPAAPMDLDDMDIDSSLQASTTAQPTTTTIDDDDDPVTATYNVFINPSLPQGRRLLVLQHPNRTDDAPRPPPTELRVKAHAGMVEVDVPLDHSVAYDREKGLKWGKTLHASMAAKNGGSHGLAGGFGFGTVQGRGGRKKAETEDDENVDWTEAVRQDKVLRTQTLGGQYPEYKEVQHMVGVFQGKDLHLTPVSSLVHLRPQLHHIDATTQIDRQAAASKDSAPASGTGTARAIHMTVKTTGDGDAVTTETMADRLRAVQSEHWRTVRYTDENEEAAWEVYNESLFLRPAQESEGDAEKADAAAEDERPLQDAVPRFGLRWDDDQLLEAVSGIEKKKPAPEPVIKEEPKPAAPAKKPEPEAEEVRKPKLRPRGGAATGAARRGGKARATTSKTVNID</sequence>
<feature type="compositionally biased region" description="Basic and acidic residues" evidence="1">
    <location>
        <begin position="322"/>
        <end position="332"/>
    </location>
</feature>
<name>A0A8H4PCF6_9HYPO</name>
<feature type="compositionally biased region" description="Basic and acidic residues" evidence="1">
    <location>
        <begin position="190"/>
        <end position="217"/>
    </location>
</feature>
<dbReference type="InterPro" id="IPR007146">
    <property type="entry name" value="Sas10/Utp3/C1D"/>
</dbReference>
<keyword evidence="2" id="KW-0804">Transcription</keyword>
<comment type="caution">
    <text evidence="2">The sequence shown here is derived from an EMBL/GenBank/DDBJ whole genome shotgun (WGS) entry which is preliminary data.</text>
</comment>
<dbReference type="GO" id="GO:0005666">
    <property type="term" value="C:RNA polymerase III complex"/>
    <property type="evidence" value="ECO:0007669"/>
    <property type="project" value="TreeGrafter"/>
</dbReference>
<evidence type="ECO:0000256" key="1">
    <source>
        <dbReference type="SAM" id="MobiDB-lite"/>
    </source>
</evidence>
<feature type="compositionally biased region" description="Basic and acidic residues" evidence="1">
    <location>
        <begin position="349"/>
        <end position="369"/>
    </location>
</feature>
<dbReference type="Proteomes" id="UP000554235">
    <property type="component" value="Unassembled WGS sequence"/>
</dbReference>
<feature type="compositionally biased region" description="Basic and acidic residues" evidence="1">
    <location>
        <begin position="667"/>
        <end position="681"/>
    </location>
</feature>
<feature type="region of interest" description="Disordered" evidence="1">
    <location>
        <begin position="119"/>
        <end position="296"/>
    </location>
</feature>
<feature type="compositionally biased region" description="Basic and acidic residues" evidence="1">
    <location>
        <begin position="119"/>
        <end position="135"/>
    </location>
</feature>
<dbReference type="InterPro" id="IPR006886">
    <property type="entry name" value="RNA_pol_III_Rpc5"/>
</dbReference>
<evidence type="ECO:0000313" key="3">
    <source>
        <dbReference type="Proteomes" id="UP000554235"/>
    </source>
</evidence>
<gene>
    <name evidence="2" type="ORF">FALBO_7461</name>
</gene>
<evidence type="ECO:0000313" key="2">
    <source>
        <dbReference type="EMBL" id="KAF4465693.1"/>
    </source>
</evidence>
<feature type="region of interest" description="Disordered" evidence="1">
    <location>
        <begin position="310"/>
        <end position="382"/>
    </location>
</feature>
<feature type="compositionally biased region" description="Basic and acidic residues" evidence="1">
    <location>
        <begin position="704"/>
        <end position="737"/>
    </location>
</feature>
<keyword evidence="2" id="KW-0240">DNA-directed RNA polymerase</keyword>
<reference evidence="2 3" key="1">
    <citation type="submission" date="2020-01" db="EMBL/GenBank/DDBJ databases">
        <title>Identification and distribution of gene clusters putatively required for synthesis of sphingolipid metabolism inhibitors in phylogenetically diverse species of the filamentous fungus Fusarium.</title>
        <authorList>
            <person name="Kim H.-S."/>
            <person name="Busman M."/>
            <person name="Brown D.W."/>
            <person name="Divon H."/>
            <person name="Uhlig S."/>
            <person name="Proctor R.H."/>
        </authorList>
    </citation>
    <scope>NUCLEOTIDE SEQUENCE [LARGE SCALE GENOMIC DNA]</scope>
    <source>
        <strain evidence="2 3">NRRL 20459</strain>
    </source>
</reference>
<keyword evidence="3" id="KW-1185">Reference proteome</keyword>
<accession>A0A8H4PCF6</accession>
<feature type="compositionally biased region" description="Low complexity" evidence="1">
    <location>
        <begin position="743"/>
        <end position="761"/>
    </location>
</feature>
<feature type="region of interest" description="Disordered" evidence="1">
    <location>
        <begin position="703"/>
        <end position="768"/>
    </location>
</feature>